<dbReference type="Proteomes" id="UP000053105">
    <property type="component" value="Unassembled WGS sequence"/>
</dbReference>
<reference evidence="1 2" key="1">
    <citation type="submission" date="2015-07" db="EMBL/GenBank/DDBJ databases">
        <title>The genome of Melipona quadrifasciata.</title>
        <authorList>
            <person name="Pan H."/>
            <person name="Kapheim K."/>
        </authorList>
    </citation>
    <scope>NUCLEOTIDE SEQUENCE [LARGE SCALE GENOMIC DNA]</scope>
    <source>
        <strain evidence="1">0111107301</strain>
        <tissue evidence="1">Whole body</tissue>
    </source>
</reference>
<dbReference type="AlphaFoldDB" id="A0A0M9ABV3"/>
<protein>
    <submittedName>
        <fullName evidence="1">Uncharacterized protein</fullName>
    </submittedName>
</protein>
<accession>A0A0M9ABV3</accession>
<name>A0A0M9ABV3_9HYME</name>
<proteinExistence type="predicted"/>
<organism evidence="1 2">
    <name type="scientific">Melipona quadrifasciata</name>
    <dbReference type="NCBI Taxonomy" id="166423"/>
    <lineage>
        <taxon>Eukaryota</taxon>
        <taxon>Metazoa</taxon>
        <taxon>Ecdysozoa</taxon>
        <taxon>Arthropoda</taxon>
        <taxon>Hexapoda</taxon>
        <taxon>Insecta</taxon>
        <taxon>Pterygota</taxon>
        <taxon>Neoptera</taxon>
        <taxon>Endopterygota</taxon>
        <taxon>Hymenoptera</taxon>
        <taxon>Apocrita</taxon>
        <taxon>Aculeata</taxon>
        <taxon>Apoidea</taxon>
        <taxon>Anthophila</taxon>
        <taxon>Apidae</taxon>
        <taxon>Melipona</taxon>
    </lineage>
</organism>
<evidence type="ECO:0000313" key="1">
    <source>
        <dbReference type="EMBL" id="KOX79959.1"/>
    </source>
</evidence>
<keyword evidence="2" id="KW-1185">Reference proteome</keyword>
<sequence length="318" mass="34794">MSRGRKRSTSINKRDFNGASCAPFSSLSPSPAIFPCQKFFATGNNVKEEIGEARRKRVVRGWFPLVCGGGDELKVRGGIARCGTEMAEERAKRVTRPCEVYRGGICPGKYTQARDSRVINGQRRRNRSPKAIPEGNCFALDTIRGRTASTLGSAATEKAEYPSLIIKYGKLNYEESIYPEIKPKSCEAKLQGAPGVNTGRLVLFEGADLEKFLTRAHETRRAAFETKPKGCEANVSSAWLLDDANDTWSGREDTRGECENAKKAGRVLINEPKRSAKLTGEGSFGKRPTVGQPSALSVLTFIAPPILPPILPPLDNYP</sequence>
<dbReference type="EMBL" id="KQ435709">
    <property type="protein sequence ID" value="KOX79959.1"/>
    <property type="molecule type" value="Genomic_DNA"/>
</dbReference>
<gene>
    <name evidence="1" type="ORF">WN51_06371</name>
</gene>
<evidence type="ECO:0000313" key="2">
    <source>
        <dbReference type="Proteomes" id="UP000053105"/>
    </source>
</evidence>